<feature type="transmembrane region" description="Helical" evidence="1">
    <location>
        <begin position="137"/>
        <end position="155"/>
    </location>
</feature>
<feature type="domain" description="EamA" evidence="2">
    <location>
        <begin position="161"/>
        <end position="288"/>
    </location>
</feature>
<keyword evidence="1" id="KW-0812">Transmembrane</keyword>
<dbReference type="Proteomes" id="UP000631694">
    <property type="component" value="Unassembled WGS sequence"/>
</dbReference>
<dbReference type="GO" id="GO:0016020">
    <property type="term" value="C:membrane"/>
    <property type="evidence" value="ECO:0007669"/>
    <property type="project" value="InterPro"/>
</dbReference>
<dbReference type="RefSeq" id="WP_197311615.1">
    <property type="nucleotide sequence ID" value="NZ_JADZLT010000050.1"/>
</dbReference>
<feature type="transmembrane region" description="Helical" evidence="1">
    <location>
        <begin position="110"/>
        <end position="128"/>
    </location>
</feature>
<feature type="transmembrane region" description="Helical" evidence="1">
    <location>
        <begin position="87"/>
        <end position="104"/>
    </location>
</feature>
<dbReference type="PANTHER" id="PTHR22911">
    <property type="entry name" value="ACYL-MALONYL CONDENSING ENZYME-RELATED"/>
    <property type="match status" value="1"/>
</dbReference>
<reference evidence="3" key="1">
    <citation type="submission" date="2020-12" db="EMBL/GenBank/DDBJ databases">
        <title>Methylobrevis albus sp. nov., isolated from fresh water lack sediment.</title>
        <authorList>
            <person name="Zou Q."/>
        </authorList>
    </citation>
    <scope>NUCLEOTIDE SEQUENCE</scope>
    <source>
        <strain evidence="3">L22</strain>
    </source>
</reference>
<feature type="transmembrane region" description="Helical" evidence="1">
    <location>
        <begin position="242"/>
        <end position="266"/>
    </location>
</feature>
<evidence type="ECO:0000259" key="2">
    <source>
        <dbReference type="Pfam" id="PF00892"/>
    </source>
</evidence>
<feature type="transmembrane region" description="Helical" evidence="1">
    <location>
        <begin position="161"/>
        <end position="178"/>
    </location>
</feature>
<feature type="transmembrane region" description="Helical" evidence="1">
    <location>
        <begin position="12"/>
        <end position="33"/>
    </location>
</feature>
<dbReference type="EMBL" id="JADZLT010000050">
    <property type="protein sequence ID" value="MBH0238551.1"/>
    <property type="molecule type" value="Genomic_DNA"/>
</dbReference>
<feature type="transmembrane region" description="Helical" evidence="1">
    <location>
        <begin position="218"/>
        <end position="235"/>
    </location>
</feature>
<evidence type="ECO:0000313" key="4">
    <source>
        <dbReference type="Proteomes" id="UP000631694"/>
    </source>
</evidence>
<protein>
    <submittedName>
        <fullName evidence="3">DMT family transporter</fullName>
    </submittedName>
</protein>
<evidence type="ECO:0000256" key="1">
    <source>
        <dbReference type="SAM" id="Phobius"/>
    </source>
</evidence>
<keyword evidence="4" id="KW-1185">Reference proteome</keyword>
<dbReference type="AlphaFoldDB" id="A0A931I454"/>
<dbReference type="SUPFAM" id="SSF103481">
    <property type="entry name" value="Multidrug resistance efflux transporter EmrE"/>
    <property type="match status" value="2"/>
</dbReference>
<dbReference type="InterPro" id="IPR037185">
    <property type="entry name" value="EmrE-like"/>
</dbReference>
<keyword evidence="1" id="KW-0472">Membrane</keyword>
<dbReference type="PANTHER" id="PTHR22911:SF135">
    <property type="entry name" value="BLR4310 PROTEIN"/>
    <property type="match status" value="1"/>
</dbReference>
<evidence type="ECO:0000313" key="3">
    <source>
        <dbReference type="EMBL" id="MBH0238551.1"/>
    </source>
</evidence>
<feature type="transmembrane region" description="Helical" evidence="1">
    <location>
        <begin position="45"/>
        <end position="67"/>
    </location>
</feature>
<keyword evidence="1" id="KW-1133">Transmembrane helix</keyword>
<dbReference type="InterPro" id="IPR000620">
    <property type="entry name" value="EamA_dom"/>
</dbReference>
<dbReference type="Pfam" id="PF00892">
    <property type="entry name" value="EamA"/>
    <property type="match status" value="2"/>
</dbReference>
<gene>
    <name evidence="3" type="ORF">I5731_12015</name>
</gene>
<organism evidence="3 4">
    <name type="scientific">Methylobrevis albus</name>
    <dbReference type="NCBI Taxonomy" id="2793297"/>
    <lineage>
        <taxon>Bacteria</taxon>
        <taxon>Pseudomonadati</taxon>
        <taxon>Pseudomonadota</taxon>
        <taxon>Alphaproteobacteria</taxon>
        <taxon>Hyphomicrobiales</taxon>
        <taxon>Pleomorphomonadaceae</taxon>
        <taxon>Methylobrevis</taxon>
    </lineage>
</organism>
<comment type="caution">
    <text evidence="3">The sequence shown here is derived from an EMBL/GenBank/DDBJ whole genome shotgun (WGS) entry which is preliminary data.</text>
</comment>
<feature type="transmembrane region" description="Helical" evidence="1">
    <location>
        <begin position="190"/>
        <end position="212"/>
    </location>
</feature>
<name>A0A931I454_9HYPH</name>
<proteinExistence type="predicted"/>
<accession>A0A931I454</accession>
<sequence>MTIGKASTTVAVQSGSVALGVGLMFLGDFMFAVNDVMGKWLVGTYSVGMVLLVRSAVALVVMSPLIWRAGPANLFRLERPGIQFVRAVLSTAELILFYVAVMALPLADVMTFYLAAPIWVAALSPFLLGERVGWRRWSAIGVGFVGVVVALAPSGSSLSPAAFIAIAGSLAFALMIVLSRKLRATSDTALVFWQTAGALIAGIVIAPFAWVTPDLTDTALLGLLGIVAMSAHMLINRALKLAPAAVVAPIQYTLLVWALLFGYFVFGDVPGPSMILGAAIIVAAGLFIFERQKKVSAITPADVQDVV</sequence>
<feature type="domain" description="EamA" evidence="2">
    <location>
        <begin position="19"/>
        <end position="150"/>
    </location>
</feature>
<feature type="transmembrane region" description="Helical" evidence="1">
    <location>
        <begin position="272"/>
        <end position="289"/>
    </location>
</feature>